<feature type="compositionally biased region" description="Acidic residues" evidence="1">
    <location>
        <begin position="50"/>
        <end position="61"/>
    </location>
</feature>
<keyword evidence="2" id="KW-0472">Membrane</keyword>
<protein>
    <submittedName>
        <fullName evidence="4">Energy transducer TonB</fullName>
    </submittedName>
</protein>
<dbReference type="RefSeq" id="WP_257596109.1">
    <property type="nucleotide sequence ID" value="NZ_JANKHH010000005.1"/>
</dbReference>
<feature type="region of interest" description="Disordered" evidence="1">
    <location>
        <begin position="142"/>
        <end position="163"/>
    </location>
</feature>
<reference evidence="4 5" key="1">
    <citation type="submission" date="2022-08" db="EMBL/GenBank/DDBJ databases">
        <title>Polyphasic taxonomy analysis of Qipengyuania sp.RS5-5.</title>
        <authorList>
            <person name="Xamxidin M."/>
            <person name="Wu M."/>
        </authorList>
    </citation>
    <scope>NUCLEOTIDE SEQUENCE [LARGE SCALE GENOMIC DNA]</scope>
    <source>
        <strain evidence="4 5">RS5-5</strain>
    </source>
</reference>
<dbReference type="Pfam" id="PF03544">
    <property type="entry name" value="TonB_C"/>
    <property type="match status" value="1"/>
</dbReference>
<dbReference type="Gene3D" id="3.30.1150.10">
    <property type="match status" value="1"/>
</dbReference>
<keyword evidence="2" id="KW-0812">Transmembrane</keyword>
<evidence type="ECO:0000259" key="3">
    <source>
        <dbReference type="Pfam" id="PF03544"/>
    </source>
</evidence>
<evidence type="ECO:0000313" key="5">
    <source>
        <dbReference type="Proteomes" id="UP001206067"/>
    </source>
</evidence>
<evidence type="ECO:0000313" key="4">
    <source>
        <dbReference type="EMBL" id="MCR2834305.1"/>
    </source>
</evidence>
<dbReference type="InterPro" id="IPR037682">
    <property type="entry name" value="TonB_C"/>
</dbReference>
<feature type="transmembrane region" description="Helical" evidence="2">
    <location>
        <begin position="13"/>
        <end position="36"/>
    </location>
</feature>
<keyword evidence="5" id="KW-1185">Reference proteome</keyword>
<dbReference type="Proteomes" id="UP001206067">
    <property type="component" value="Unassembled WGS sequence"/>
</dbReference>
<proteinExistence type="predicted"/>
<comment type="caution">
    <text evidence="4">The sequence shown here is derived from an EMBL/GenBank/DDBJ whole genome shotgun (WGS) entry which is preliminary data.</text>
</comment>
<feature type="domain" description="TonB C-terminal" evidence="3">
    <location>
        <begin position="174"/>
        <end position="245"/>
    </location>
</feature>
<accession>A0ABT1XRM7</accession>
<sequence length="248" mass="26631">MAYADQEMSGNKITAIIAVALIHILVGYALISGLAYEAVEQVMERVTTVDIEEPPPPEEEPPPPPEEVPETVPPPFVPPPQINVRQDPPRQQSNDRIIDNDQVDRRPTTKQCPDGSTVAISAQCGPPTTRCPDGTVVRQGTACPEPKPRVQPKAAAPRNSPGGWVTNSDYRSAWIRRELAGTVSFSLSIGADGKVTGCSVTGGNAPQELKDASCSLIQRRARFAAATDGEGRPTTGSYSNTVRWQIPE</sequence>
<name>A0ABT1XRM7_9SPHN</name>
<evidence type="ECO:0000256" key="2">
    <source>
        <dbReference type="SAM" id="Phobius"/>
    </source>
</evidence>
<gene>
    <name evidence="4" type="ORF">NSO95_10140</name>
</gene>
<keyword evidence="2" id="KW-1133">Transmembrane helix</keyword>
<dbReference type="SUPFAM" id="SSF74653">
    <property type="entry name" value="TolA/TonB C-terminal domain"/>
    <property type="match status" value="1"/>
</dbReference>
<feature type="compositionally biased region" description="Pro residues" evidence="1">
    <location>
        <begin position="62"/>
        <end position="81"/>
    </location>
</feature>
<feature type="region of interest" description="Disordered" evidence="1">
    <location>
        <begin position="50"/>
        <end position="115"/>
    </location>
</feature>
<organism evidence="4 5">
    <name type="scientific">Parerythrobacter lacustris</name>
    <dbReference type="NCBI Taxonomy" id="2969984"/>
    <lineage>
        <taxon>Bacteria</taxon>
        <taxon>Pseudomonadati</taxon>
        <taxon>Pseudomonadota</taxon>
        <taxon>Alphaproteobacteria</taxon>
        <taxon>Sphingomonadales</taxon>
        <taxon>Erythrobacteraceae</taxon>
        <taxon>Parerythrobacter</taxon>
    </lineage>
</organism>
<evidence type="ECO:0000256" key="1">
    <source>
        <dbReference type="SAM" id="MobiDB-lite"/>
    </source>
</evidence>
<dbReference type="EMBL" id="JANKHH010000005">
    <property type="protein sequence ID" value="MCR2834305.1"/>
    <property type="molecule type" value="Genomic_DNA"/>
</dbReference>
<feature type="compositionally biased region" description="Basic and acidic residues" evidence="1">
    <location>
        <begin position="96"/>
        <end position="107"/>
    </location>
</feature>